<organism evidence="4 5">
    <name type="scientific">Corallococcus aberystwythensis</name>
    <dbReference type="NCBI Taxonomy" id="2316722"/>
    <lineage>
        <taxon>Bacteria</taxon>
        <taxon>Pseudomonadati</taxon>
        <taxon>Myxococcota</taxon>
        <taxon>Myxococcia</taxon>
        <taxon>Myxococcales</taxon>
        <taxon>Cystobacterineae</taxon>
        <taxon>Myxococcaceae</taxon>
        <taxon>Corallococcus</taxon>
    </lineage>
</organism>
<protein>
    <submittedName>
        <fullName evidence="4">TetR/AcrR family transcriptional regulator</fullName>
    </submittedName>
</protein>
<dbReference type="PROSITE" id="PS50977">
    <property type="entry name" value="HTH_TETR_2"/>
    <property type="match status" value="1"/>
</dbReference>
<dbReference type="GO" id="GO:0000976">
    <property type="term" value="F:transcription cis-regulatory region binding"/>
    <property type="evidence" value="ECO:0007669"/>
    <property type="project" value="TreeGrafter"/>
</dbReference>
<feature type="DNA-binding region" description="H-T-H motif" evidence="2">
    <location>
        <begin position="38"/>
        <end position="57"/>
    </location>
</feature>
<evidence type="ECO:0000256" key="2">
    <source>
        <dbReference type="PROSITE-ProRule" id="PRU00335"/>
    </source>
</evidence>
<reference evidence="5" key="1">
    <citation type="submission" date="2018-09" db="EMBL/GenBank/DDBJ databases">
        <authorList>
            <person name="Livingstone P.G."/>
            <person name="Whitworth D.E."/>
        </authorList>
    </citation>
    <scope>NUCLEOTIDE SEQUENCE [LARGE SCALE GENOMIC DNA]</scope>
    <source>
        <strain evidence="5">AB050A</strain>
    </source>
</reference>
<keyword evidence="5" id="KW-1185">Reference proteome</keyword>
<evidence type="ECO:0000259" key="3">
    <source>
        <dbReference type="PROSITE" id="PS50977"/>
    </source>
</evidence>
<comment type="caution">
    <text evidence="4">The sequence shown here is derived from an EMBL/GenBank/DDBJ whole genome shotgun (WGS) entry which is preliminary data.</text>
</comment>
<dbReference type="Gene3D" id="1.10.357.10">
    <property type="entry name" value="Tetracycline Repressor, domain 2"/>
    <property type="match status" value="1"/>
</dbReference>
<dbReference type="InterPro" id="IPR009057">
    <property type="entry name" value="Homeodomain-like_sf"/>
</dbReference>
<dbReference type="PANTHER" id="PTHR30055">
    <property type="entry name" value="HTH-TYPE TRANSCRIPTIONAL REGULATOR RUTR"/>
    <property type="match status" value="1"/>
</dbReference>
<dbReference type="SUPFAM" id="SSF46689">
    <property type="entry name" value="Homeodomain-like"/>
    <property type="match status" value="1"/>
</dbReference>
<evidence type="ECO:0000313" key="5">
    <source>
        <dbReference type="Proteomes" id="UP000267003"/>
    </source>
</evidence>
<sequence>MKDRDEAAAEEAEGADVRERILTAAAELISSGGPDAATTRAVAAAAGVQAPAIYRLFGDKRGLLAAVIEHVMKGYVAKKSARRPHPDPLQDFRDGWDMHVAFGLGHPGLFALMCSDPQLQPPSVSDGNEVLRRRIRNIALAGRLRVSEERALDLVSSMGTGAVLTLLRQPEAQRDPRLAEAAREAVVAAITSEAARPANAEVHAVAATLRASLDRVTVLTKGERALLSELLERIANSG</sequence>
<dbReference type="AlphaFoldDB" id="A0A3A8QNJ6"/>
<name>A0A3A8QNJ6_9BACT</name>
<dbReference type="PANTHER" id="PTHR30055:SF209">
    <property type="entry name" value="POSSIBLE TRANSCRIPTIONAL REGULATORY PROTEIN (PROBABLY TETR-FAMILY)"/>
    <property type="match status" value="1"/>
</dbReference>
<dbReference type="InterPro" id="IPR001647">
    <property type="entry name" value="HTH_TetR"/>
</dbReference>
<keyword evidence="1 2" id="KW-0238">DNA-binding</keyword>
<dbReference type="RefSeq" id="WP_120556635.1">
    <property type="nucleotide sequence ID" value="NZ_RAWK01000101.1"/>
</dbReference>
<dbReference type="PRINTS" id="PR00455">
    <property type="entry name" value="HTHTETR"/>
</dbReference>
<gene>
    <name evidence="4" type="ORF">D7W81_18050</name>
</gene>
<dbReference type="EMBL" id="RAWK01000101">
    <property type="protein sequence ID" value="RKH64744.1"/>
    <property type="molecule type" value="Genomic_DNA"/>
</dbReference>
<dbReference type="Pfam" id="PF00440">
    <property type="entry name" value="TetR_N"/>
    <property type="match status" value="1"/>
</dbReference>
<evidence type="ECO:0000313" key="4">
    <source>
        <dbReference type="EMBL" id="RKH64744.1"/>
    </source>
</evidence>
<feature type="domain" description="HTH tetR-type" evidence="3">
    <location>
        <begin position="15"/>
        <end position="75"/>
    </location>
</feature>
<dbReference type="InterPro" id="IPR050109">
    <property type="entry name" value="HTH-type_TetR-like_transc_reg"/>
</dbReference>
<dbReference type="OrthoDB" id="7056813at2"/>
<dbReference type="Proteomes" id="UP000267003">
    <property type="component" value="Unassembled WGS sequence"/>
</dbReference>
<proteinExistence type="predicted"/>
<evidence type="ECO:0000256" key="1">
    <source>
        <dbReference type="ARBA" id="ARBA00023125"/>
    </source>
</evidence>
<accession>A0A3A8QNJ6</accession>
<dbReference type="GO" id="GO:0003700">
    <property type="term" value="F:DNA-binding transcription factor activity"/>
    <property type="evidence" value="ECO:0007669"/>
    <property type="project" value="TreeGrafter"/>
</dbReference>